<comment type="caution">
    <text evidence="9">The sequence shown here is derived from an EMBL/GenBank/DDBJ whole genome shotgun (WGS) entry which is preliminary data.</text>
</comment>
<dbReference type="RefSeq" id="WP_106358467.1">
    <property type="nucleotide sequence ID" value="NZ_JBHOGK010000008.1"/>
</dbReference>
<keyword evidence="5 7" id="KW-1133">Transmembrane helix</keyword>
<accession>A0A2T0VWW9</accession>
<dbReference type="SUPFAM" id="SSF161098">
    <property type="entry name" value="MetI-like"/>
    <property type="match status" value="1"/>
</dbReference>
<feature type="transmembrane region" description="Helical" evidence="7">
    <location>
        <begin position="86"/>
        <end position="105"/>
    </location>
</feature>
<dbReference type="InterPro" id="IPR051393">
    <property type="entry name" value="ABC_transporter_permease"/>
</dbReference>
<comment type="subcellular location">
    <subcellularLocation>
        <location evidence="1 7">Cell membrane</location>
        <topology evidence="1 7">Multi-pass membrane protein</topology>
    </subcellularLocation>
</comment>
<proteinExistence type="inferred from homology"/>
<evidence type="ECO:0000313" key="10">
    <source>
        <dbReference type="Proteomes" id="UP000238007"/>
    </source>
</evidence>
<evidence type="ECO:0000256" key="1">
    <source>
        <dbReference type="ARBA" id="ARBA00004651"/>
    </source>
</evidence>
<feature type="transmembrane region" description="Helical" evidence="7">
    <location>
        <begin position="117"/>
        <end position="137"/>
    </location>
</feature>
<dbReference type="PANTHER" id="PTHR30193">
    <property type="entry name" value="ABC TRANSPORTER PERMEASE PROTEIN"/>
    <property type="match status" value="1"/>
</dbReference>
<feature type="transmembrane region" description="Helical" evidence="7">
    <location>
        <begin position="164"/>
        <end position="189"/>
    </location>
</feature>
<evidence type="ECO:0000256" key="2">
    <source>
        <dbReference type="ARBA" id="ARBA00022448"/>
    </source>
</evidence>
<evidence type="ECO:0000256" key="6">
    <source>
        <dbReference type="ARBA" id="ARBA00023136"/>
    </source>
</evidence>
<keyword evidence="9" id="KW-0762">Sugar transport</keyword>
<feature type="domain" description="ABC transmembrane type-1" evidence="8">
    <location>
        <begin position="79"/>
        <end position="295"/>
    </location>
</feature>
<keyword evidence="2 7" id="KW-0813">Transport</keyword>
<evidence type="ECO:0000256" key="3">
    <source>
        <dbReference type="ARBA" id="ARBA00022475"/>
    </source>
</evidence>
<dbReference type="InterPro" id="IPR035906">
    <property type="entry name" value="MetI-like_sf"/>
</dbReference>
<protein>
    <submittedName>
        <fullName evidence="9">Multiple sugar transport system permease protein</fullName>
    </submittedName>
</protein>
<name>A0A2T0VWW9_9RHOB</name>
<sequence length="304" mass="34301">MTDTTAAAPHHSWFHRNRKTITPWLFLLPGILFFSVYVIYPIIQSINLSFYKWDGLGEAEYVGTANYERLASDRAFTVSLFNNMKWLLLYLLAIPAGLFIALFLNQTVRGIRIYKSLFFFPFVISQVVVGLVFTWFYDPNFGLLNGILGAVGLGPINVLGDPALATYGIIAAGLWPQTAYCMILYLTGLNAVDPEQIEAARLDGAKGWRMLWHIIIPQLKPATFIAFVVTIIGALRSFDLISIMTNGGPFGSTRVLSFYMFEKALSEYGFRMGYGAAIAVVLFFIMLFFIAYFLWSMYQDEKGR</sequence>
<dbReference type="Proteomes" id="UP000238007">
    <property type="component" value="Unassembled WGS sequence"/>
</dbReference>
<feature type="transmembrane region" description="Helical" evidence="7">
    <location>
        <begin position="273"/>
        <end position="295"/>
    </location>
</feature>
<dbReference type="GO" id="GO:0055085">
    <property type="term" value="P:transmembrane transport"/>
    <property type="evidence" value="ECO:0007669"/>
    <property type="project" value="InterPro"/>
</dbReference>
<evidence type="ECO:0000256" key="7">
    <source>
        <dbReference type="RuleBase" id="RU363032"/>
    </source>
</evidence>
<dbReference type="SUPFAM" id="SSF160964">
    <property type="entry name" value="MalF N-terminal region-like"/>
    <property type="match status" value="1"/>
</dbReference>
<evidence type="ECO:0000256" key="5">
    <source>
        <dbReference type="ARBA" id="ARBA00022989"/>
    </source>
</evidence>
<dbReference type="Pfam" id="PF00528">
    <property type="entry name" value="BPD_transp_1"/>
    <property type="match status" value="1"/>
</dbReference>
<keyword evidence="4 7" id="KW-0812">Transmembrane</keyword>
<comment type="similarity">
    <text evidence="7">Belongs to the binding-protein-dependent transport system permease family.</text>
</comment>
<dbReference type="PROSITE" id="PS50928">
    <property type="entry name" value="ABC_TM1"/>
    <property type="match status" value="1"/>
</dbReference>
<organism evidence="9 10">
    <name type="scientific">Yoonia maritima</name>
    <dbReference type="NCBI Taxonomy" id="1435347"/>
    <lineage>
        <taxon>Bacteria</taxon>
        <taxon>Pseudomonadati</taxon>
        <taxon>Pseudomonadota</taxon>
        <taxon>Alphaproteobacteria</taxon>
        <taxon>Rhodobacterales</taxon>
        <taxon>Paracoccaceae</taxon>
        <taxon>Yoonia</taxon>
    </lineage>
</organism>
<dbReference type="PANTHER" id="PTHR30193:SF37">
    <property type="entry name" value="INNER MEMBRANE ABC TRANSPORTER PERMEASE PROTEIN YCJO"/>
    <property type="match status" value="1"/>
</dbReference>
<evidence type="ECO:0000259" key="8">
    <source>
        <dbReference type="PROSITE" id="PS50928"/>
    </source>
</evidence>
<feature type="transmembrane region" description="Helical" evidence="7">
    <location>
        <begin position="21"/>
        <end position="43"/>
    </location>
</feature>
<dbReference type="Gene3D" id="1.10.3720.10">
    <property type="entry name" value="MetI-like"/>
    <property type="match status" value="1"/>
</dbReference>
<dbReference type="GO" id="GO:0005886">
    <property type="term" value="C:plasma membrane"/>
    <property type="evidence" value="ECO:0007669"/>
    <property type="project" value="UniProtKB-SubCell"/>
</dbReference>
<dbReference type="InterPro" id="IPR000515">
    <property type="entry name" value="MetI-like"/>
</dbReference>
<keyword evidence="6 7" id="KW-0472">Membrane</keyword>
<dbReference type="CDD" id="cd06261">
    <property type="entry name" value="TM_PBP2"/>
    <property type="match status" value="1"/>
</dbReference>
<evidence type="ECO:0000313" key="9">
    <source>
        <dbReference type="EMBL" id="PRY76365.1"/>
    </source>
</evidence>
<keyword evidence="3" id="KW-1003">Cell membrane</keyword>
<keyword evidence="10" id="KW-1185">Reference proteome</keyword>
<feature type="transmembrane region" description="Helical" evidence="7">
    <location>
        <begin position="210"/>
        <end position="234"/>
    </location>
</feature>
<reference evidence="9 10" key="1">
    <citation type="submission" date="2018-03" db="EMBL/GenBank/DDBJ databases">
        <title>Genomic Encyclopedia of Archaeal and Bacterial Type Strains, Phase II (KMG-II): from individual species to whole genera.</title>
        <authorList>
            <person name="Goeker M."/>
        </authorList>
    </citation>
    <scope>NUCLEOTIDE SEQUENCE [LARGE SCALE GENOMIC DNA]</scope>
    <source>
        <strain evidence="9 10">DSM 101533</strain>
    </source>
</reference>
<dbReference type="OrthoDB" id="9805108at2"/>
<evidence type="ECO:0000256" key="4">
    <source>
        <dbReference type="ARBA" id="ARBA00022692"/>
    </source>
</evidence>
<dbReference type="EMBL" id="PVTP01000009">
    <property type="protein sequence ID" value="PRY76365.1"/>
    <property type="molecule type" value="Genomic_DNA"/>
</dbReference>
<gene>
    <name evidence="9" type="ORF">CLV80_109165</name>
</gene>
<dbReference type="AlphaFoldDB" id="A0A2T0VWW9"/>